<organism evidence="3 4">
    <name type="scientific">Legionella lansingensis</name>
    <dbReference type="NCBI Taxonomy" id="45067"/>
    <lineage>
        <taxon>Bacteria</taxon>
        <taxon>Pseudomonadati</taxon>
        <taxon>Pseudomonadota</taxon>
        <taxon>Gammaproteobacteria</taxon>
        <taxon>Legionellales</taxon>
        <taxon>Legionellaceae</taxon>
        <taxon>Legionella</taxon>
    </lineage>
</organism>
<dbReference type="PROSITE" id="PS51257">
    <property type="entry name" value="PROKAR_LIPOPROTEIN"/>
    <property type="match status" value="1"/>
</dbReference>
<evidence type="ECO:0000313" key="3">
    <source>
        <dbReference type="EMBL" id="KTD26109.1"/>
    </source>
</evidence>
<feature type="transmembrane region" description="Helical" evidence="1">
    <location>
        <begin position="7"/>
        <end position="26"/>
    </location>
</feature>
<dbReference type="InterPro" id="IPR000866">
    <property type="entry name" value="AhpC/TSA"/>
</dbReference>
<gene>
    <name evidence="3" type="ORF">Llan_0004</name>
</gene>
<evidence type="ECO:0000256" key="1">
    <source>
        <dbReference type="SAM" id="Phobius"/>
    </source>
</evidence>
<dbReference type="AlphaFoldDB" id="A0A0W0W1K2"/>
<dbReference type="GO" id="GO:0016491">
    <property type="term" value="F:oxidoreductase activity"/>
    <property type="evidence" value="ECO:0007669"/>
    <property type="project" value="InterPro"/>
</dbReference>
<dbReference type="EMBL" id="LNYI01000001">
    <property type="protein sequence ID" value="KTD26109.1"/>
    <property type="molecule type" value="Genomic_DNA"/>
</dbReference>
<dbReference type="Pfam" id="PF00578">
    <property type="entry name" value="AhpC-TSA"/>
    <property type="match status" value="1"/>
</dbReference>
<dbReference type="SUPFAM" id="SSF52833">
    <property type="entry name" value="Thioredoxin-like"/>
    <property type="match status" value="1"/>
</dbReference>
<dbReference type="Gene3D" id="3.40.30.10">
    <property type="entry name" value="Glutaredoxin"/>
    <property type="match status" value="1"/>
</dbReference>
<evidence type="ECO:0000313" key="4">
    <source>
        <dbReference type="Proteomes" id="UP000054869"/>
    </source>
</evidence>
<dbReference type="OrthoDB" id="9811352at2"/>
<reference evidence="3 4" key="1">
    <citation type="submission" date="2015-11" db="EMBL/GenBank/DDBJ databases">
        <title>Genomic analysis of 38 Legionella species identifies large and diverse effector repertoires.</title>
        <authorList>
            <person name="Burstein D."/>
            <person name="Amaro F."/>
            <person name="Zusman T."/>
            <person name="Lifshitz Z."/>
            <person name="Cohen O."/>
            <person name="Gilbert J.A."/>
            <person name="Pupko T."/>
            <person name="Shuman H.A."/>
            <person name="Segal G."/>
        </authorList>
    </citation>
    <scope>NUCLEOTIDE SEQUENCE [LARGE SCALE GENOMIC DNA]</scope>
    <source>
        <strain evidence="3 4">ATCC 49751</strain>
    </source>
</reference>
<dbReference type="PROSITE" id="PS51352">
    <property type="entry name" value="THIOREDOXIN_2"/>
    <property type="match status" value="1"/>
</dbReference>
<dbReference type="RefSeq" id="WP_131796079.1">
    <property type="nucleotide sequence ID" value="NZ_CAAAJD010000015.1"/>
</dbReference>
<name>A0A0W0W1K2_9GAMM</name>
<protein>
    <submittedName>
        <fullName evidence="3">Cytochrome C biogenesis protein</fullName>
    </submittedName>
</protein>
<dbReference type="eggNOG" id="COG0526">
    <property type="taxonomic scope" value="Bacteria"/>
</dbReference>
<dbReference type="CDD" id="cd02966">
    <property type="entry name" value="TlpA_like_family"/>
    <property type="match status" value="1"/>
</dbReference>
<feature type="domain" description="Thioredoxin" evidence="2">
    <location>
        <begin position="29"/>
        <end position="174"/>
    </location>
</feature>
<comment type="caution">
    <text evidence="3">The sequence shown here is derived from an EMBL/GenBank/DDBJ whole genome shotgun (WGS) entry which is preliminary data.</text>
</comment>
<dbReference type="PANTHER" id="PTHR42852:SF13">
    <property type="entry name" value="PROTEIN DIPZ"/>
    <property type="match status" value="1"/>
</dbReference>
<dbReference type="PANTHER" id="PTHR42852">
    <property type="entry name" value="THIOL:DISULFIDE INTERCHANGE PROTEIN DSBE"/>
    <property type="match status" value="1"/>
</dbReference>
<dbReference type="InterPro" id="IPR036249">
    <property type="entry name" value="Thioredoxin-like_sf"/>
</dbReference>
<proteinExistence type="predicted"/>
<dbReference type="STRING" id="45067.Llan_0004"/>
<keyword evidence="4" id="KW-1185">Reference proteome</keyword>
<dbReference type="InterPro" id="IPR013766">
    <property type="entry name" value="Thioredoxin_domain"/>
</dbReference>
<keyword evidence="1" id="KW-0812">Transmembrane</keyword>
<dbReference type="Proteomes" id="UP000054869">
    <property type="component" value="Unassembled WGS sequence"/>
</dbReference>
<keyword evidence="1" id="KW-0472">Membrane</keyword>
<accession>A0A0W0W1K2</accession>
<keyword evidence="1" id="KW-1133">Transmembrane helix</keyword>
<dbReference type="GO" id="GO:0016209">
    <property type="term" value="F:antioxidant activity"/>
    <property type="evidence" value="ECO:0007669"/>
    <property type="project" value="InterPro"/>
</dbReference>
<dbReference type="PATRIC" id="fig|45067.4.peg.4"/>
<sequence length="178" mass="20075">MAKENEWKSFFMIFLWLAYAGIFLIGCSNDSLKKAPPLSKPIIWLNNPDNIQNITFSNQVLLLEFLTNDCEGCIQLLSSLSKVKNDYGKSIDIVGIYTPNPNSPLGQLDASYYVKSIGISYPVVYDKEAKLFNAYQIIGWPTLILINKKGDIQETIYGIHSADYLSQVIQKLIKGELE</sequence>
<evidence type="ECO:0000259" key="2">
    <source>
        <dbReference type="PROSITE" id="PS51352"/>
    </source>
</evidence>
<dbReference type="InterPro" id="IPR050553">
    <property type="entry name" value="Thioredoxin_ResA/DsbE_sf"/>
</dbReference>